<name>A0AAV4W8I3_9ARAC</name>
<accession>A0AAV4W8I3</accession>
<comment type="caution">
    <text evidence="1">The sequence shown here is derived from an EMBL/GenBank/DDBJ whole genome shotgun (WGS) entry which is preliminary data.</text>
</comment>
<keyword evidence="2" id="KW-1185">Reference proteome</keyword>
<evidence type="ECO:0000313" key="2">
    <source>
        <dbReference type="Proteomes" id="UP001054837"/>
    </source>
</evidence>
<reference evidence="1 2" key="1">
    <citation type="submission" date="2021-06" db="EMBL/GenBank/DDBJ databases">
        <title>Caerostris darwini draft genome.</title>
        <authorList>
            <person name="Kono N."/>
            <person name="Arakawa K."/>
        </authorList>
    </citation>
    <scope>NUCLEOTIDE SEQUENCE [LARGE SCALE GENOMIC DNA]</scope>
</reference>
<dbReference type="AlphaFoldDB" id="A0AAV4W8I3"/>
<protein>
    <submittedName>
        <fullName evidence="1">Uncharacterized protein</fullName>
    </submittedName>
</protein>
<dbReference type="EMBL" id="BPLQ01014297">
    <property type="protein sequence ID" value="GIY78977.1"/>
    <property type="molecule type" value="Genomic_DNA"/>
</dbReference>
<evidence type="ECO:0000313" key="1">
    <source>
        <dbReference type="EMBL" id="GIY78977.1"/>
    </source>
</evidence>
<proteinExistence type="predicted"/>
<gene>
    <name evidence="1" type="ORF">CDAR_246331</name>
</gene>
<sequence>MNLIKQEKATRFQTLRNRFSPKQQHLQQQHFNKCVHTSTRDLRQWLLSLHASIKVFSSQRLNDALPISSFPHARYDKSNCVLLRQKRRKTERQQQFTLFQQTSDRYTHQKLLLQ</sequence>
<dbReference type="Proteomes" id="UP001054837">
    <property type="component" value="Unassembled WGS sequence"/>
</dbReference>
<organism evidence="1 2">
    <name type="scientific">Caerostris darwini</name>
    <dbReference type="NCBI Taxonomy" id="1538125"/>
    <lineage>
        <taxon>Eukaryota</taxon>
        <taxon>Metazoa</taxon>
        <taxon>Ecdysozoa</taxon>
        <taxon>Arthropoda</taxon>
        <taxon>Chelicerata</taxon>
        <taxon>Arachnida</taxon>
        <taxon>Araneae</taxon>
        <taxon>Araneomorphae</taxon>
        <taxon>Entelegynae</taxon>
        <taxon>Araneoidea</taxon>
        <taxon>Araneidae</taxon>
        <taxon>Caerostris</taxon>
    </lineage>
</organism>